<dbReference type="InterPro" id="IPR050816">
    <property type="entry name" value="Flavin-dep_Halogenase_NPB"/>
</dbReference>
<name>A0ABY4TWF7_9SPHN</name>
<dbReference type="InterPro" id="IPR006905">
    <property type="entry name" value="Flavin_halogenase"/>
</dbReference>
<dbReference type="SUPFAM" id="SSF51905">
    <property type="entry name" value="FAD/NAD(P)-binding domain"/>
    <property type="match status" value="1"/>
</dbReference>
<proteinExistence type="predicted"/>
<dbReference type="InterPro" id="IPR036188">
    <property type="entry name" value="FAD/NAD-bd_sf"/>
</dbReference>
<dbReference type="PANTHER" id="PTHR43747:SF4">
    <property type="entry name" value="FLAVIN-DEPENDENT TRYPTOPHAN HALOGENASE"/>
    <property type="match status" value="1"/>
</dbReference>
<gene>
    <name evidence="1" type="ORF">M9980_02915</name>
</gene>
<organism evidence="1 2">
    <name type="scientific">Sphingomonas donggukensis</name>
    <dbReference type="NCBI Taxonomy" id="2949093"/>
    <lineage>
        <taxon>Bacteria</taxon>
        <taxon>Pseudomonadati</taxon>
        <taxon>Pseudomonadota</taxon>
        <taxon>Alphaproteobacteria</taxon>
        <taxon>Sphingomonadales</taxon>
        <taxon>Sphingomonadaceae</taxon>
        <taxon>Sphingomonas</taxon>
    </lineage>
</organism>
<keyword evidence="2" id="KW-1185">Reference proteome</keyword>
<dbReference type="Gene3D" id="3.50.50.60">
    <property type="entry name" value="FAD/NAD(P)-binding domain"/>
    <property type="match status" value="1"/>
</dbReference>
<reference evidence="1" key="1">
    <citation type="submission" date="2022-05" db="EMBL/GenBank/DDBJ databases">
        <title>Sphingomonas sp. strain RMG20 Genome sequencing and assembly.</title>
        <authorList>
            <person name="Kim I."/>
        </authorList>
    </citation>
    <scope>NUCLEOTIDE SEQUENCE</scope>
    <source>
        <strain evidence="1">RMG20</strain>
    </source>
</reference>
<dbReference type="RefSeq" id="WP_250753144.1">
    <property type="nucleotide sequence ID" value="NZ_CP098401.1"/>
</dbReference>
<dbReference type="PANTHER" id="PTHR43747">
    <property type="entry name" value="FAD-BINDING PROTEIN"/>
    <property type="match status" value="1"/>
</dbReference>
<evidence type="ECO:0000313" key="1">
    <source>
        <dbReference type="EMBL" id="URW76195.1"/>
    </source>
</evidence>
<accession>A0ABY4TWF7</accession>
<dbReference type="Pfam" id="PF04820">
    <property type="entry name" value="Trp_halogenase"/>
    <property type="match status" value="1"/>
</dbReference>
<dbReference type="EMBL" id="CP098401">
    <property type="protein sequence ID" value="URW76195.1"/>
    <property type="molecule type" value="Genomic_DNA"/>
</dbReference>
<dbReference type="PIRSF" id="PIRSF011396">
    <property type="entry name" value="Trp_halogenase"/>
    <property type="match status" value="1"/>
</dbReference>
<protein>
    <submittedName>
        <fullName evidence="1">Tryptophan 7-halogenase</fullName>
    </submittedName>
</protein>
<evidence type="ECO:0000313" key="2">
    <source>
        <dbReference type="Proteomes" id="UP001055580"/>
    </source>
</evidence>
<dbReference type="Proteomes" id="UP001055580">
    <property type="component" value="Chromosome"/>
</dbReference>
<sequence>MTACLMAKAWPAADITVIESPDIGIVGVGEGSTPQLRQFFRDLGIAESEWMPACNATYKAGIRFVGWSDASGFGDYIHPFASDVDVHSEGAFHHAARARRTGHDVPAHPDAFFLNSWLIANARAPLPAANFPFDASYGYHFDAHLVGAFLRDHAVGRGVTHVARTVTEVVVGEDGAVRHLALDGGDTVAADMFVDCSGFRSVIAQAALGAKFLPFASNLFNDRAVVMPTPSDPTGTNVHTTSTALSSGWAWHIPLTSRVGNGYVYSSRYIDADAAEAELRAQLGVGDAGTARHLTMKVGRIETTWTGNCLAVGLSQGFIEPLEATALHIVQATVEGFIAAWEGGGFTPAHRDQFNTVIARRYEGIRDYIVAHYRLNQRGGGEYWRDAAAMDTLSDSLKSIMTCWFTGGDLVAEIAAQDIGKYYAPLSWGCLFAGYGTYPDAARLRAVAEPDDPARIARFLSACGSNFAGHDAVLASQRVREDA</sequence>
<dbReference type="InterPro" id="IPR033856">
    <property type="entry name" value="Trp_halogen"/>
</dbReference>